<dbReference type="Proteomes" id="UP000216682">
    <property type="component" value="Unassembled WGS sequence"/>
</dbReference>
<keyword evidence="8 12" id="KW-1133">Transmembrane helix</keyword>
<dbReference type="RefSeq" id="WP_094906608.1">
    <property type="nucleotide sequence ID" value="NZ_NPEZ01000003.1"/>
</dbReference>
<dbReference type="GO" id="GO:0005886">
    <property type="term" value="C:plasma membrane"/>
    <property type="evidence" value="ECO:0007669"/>
    <property type="project" value="UniProtKB-SubCell"/>
</dbReference>
<keyword evidence="7 12" id="KW-0812">Transmembrane</keyword>
<dbReference type="PANTHER" id="PTHR43630:SF1">
    <property type="entry name" value="POLY-BETA-1,6-N-ACETYL-D-GLUCOSAMINE SYNTHASE"/>
    <property type="match status" value="1"/>
</dbReference>
<evidence type="ECO:0000256" key="9">
    <source>
        <dbReference type="ARBA" id="ARBA00023136"/>
    </source>
</evidence>
<organism evidence="14 15">
    <name type="scientific">Salinicoccus roseus</name>
    <dbReference type="NCBI Taxonomy" id="45670"/>
    <lineage>
        <taxon>Bacteria</taxon>
        <taxon>Bacillati</taxon>
        <taxon>Bacillota</taxon>
        <taxon>Bacilli</taxon>
        <taxon>Bacillales</taxon>
        <taxon>Staphylococcaceae</taxon>
        <taxon>Salinicoccus</taxon>
    </lineage>
</organism>
<evidence type="ECO:0000256" key="7">
    <source>
        <dbReference type="ARBA" id="ARBA00022692"/>
    </source>
</evidence>
<dbReference type="InterPro" id="IPR001173">
    <property type="entry name" value="Glyco_trans_2-like"/>
</dbReference>
<evidence type="ECO:0000256" key="5">
    <source>
        <dbReference type="ARBA" id="ARBA00022676"/>
    </source>
</evidence>
<keyword evidence="5 12" id="KW-0328">Glycosyltransferase</keyword>
<feature type="transmembrane region" description="Helical" evidence="12">
    <location>
        <begin position="7"/>
        <end position="29"/>
    </location>
</feature>
<dbReference type="GO" id="GO:0008375">
    <property type="term" value="F:acetylglucosaminyltransferase activity"/>
    <property type="evidence" value="ECO:0007669"/>
    <property type="project" value="UniProtKB-UniRule"/>
</dbReference>
<dbReference type="InterPro" id="IPR029044">
    <property type="entry name" value="Nucleotide-diphossugar_trans"/>
</dbReference>
<evidence type="ECO:0000256" key="6">
    <source>
        <dbReference type="ARBA" id="ARBA00022679"/>
    </source>
</evidence>
<comment type="function">
    <text evidence="10">N-acetylglucosaminyltransferase that catalyzes the polymerization of single monomer units of UDP-N-acetylglucosamine to produce the linear homomer poly-beta-1,6-N-acetyl-D-glucosamine (PNAG, also referred to as PIA), a biofilm adhesin polysaccharide. Requires IcaD for full activity.</text>
</comment>
<evidence type="ECO:0000256" key="3">
    <source>
        <dbReference type="ARBA" id="ARBA00017381"/>
    </source>
</evidence>
<comment type="similarity">
    <text evidence="2 12">Belongs to the glycosyltransferase 2 family.</text>
</comment>
<dbReference type="Pfam" id="PF00535">
    <property type="entry name" value="Glycos_transf_2"/>
    <property type="match status" value="1"/>
</dbReference>
<dbReference type="CDD" id="cd06423">
    <property type="entry name" value="CESA_like"/>
    <property type="match status" value="1"/>
</dbReference>
<dbReference type="GO" id="GO:0043708">
    <property type="term" value="P:cell adhesion involved in biofilm formation"/>
    <property type="evidence" value="ECO:0007669"/>
    <property type="project" value="InterPro"/>
</dbReference>
<evidence type="ECO:0000256" key="12">
    <source>
        <dbReference type="RuleBase" id="RU364028"/>
    </source>
</evidence>
<keyword evidence="9 12" id="KW-0472">Membrane</keyword>
<dbReference type="EC" id="2.4.1.-" evidence="12"/>
<evidence type="ECO:0000256" key="2">
    <source>
        <dbReference type="ARBA" id="ARBA00006739"/>
    </source>
</evidence>
<dbReference type="SUPFAM" id="SSF53448">
    <property type="entry name" value="Nucleotide-diphospho-sugar transferases"/>
    <property type="match status" value="1"/>
</dbReference>
<evidence type="ECO:0000313" key="14">
    <source>
        <dbReference type="EMBL" id="OZT77081.1"/>
    </source>
</evidence>
<feature type="transmembrane region" description="Helical" evidence="12">
    <location>
        <begin position="362"/>
        <end position="387"/>
    </location>
</feature>
<evidence type="ECO:0000256" key="11">
    <source>
        <dbReference type="NCBIfam" id="TIGR03937"/>
    </source>
</evidence>
<proteinExistence type="inferred from homology"/>
<dbReference type="InterPro" id="IPR023853">
    <property type="entry name" value="PGA_PgaC/IcaA"/>
</dbReference>
<gene>
    <name evidence="14" type="primary">pgaC</name>
    <name evidence="14" type="ORF">CFN03_08360</name>
</gene>
<sequence>MQILLDLLLFYPIVISVFWLIGTIMFFVLREVRLSRKIDTDKEDVEGITFIVPCYNEADTIKETIVSLDALKYPQKEIMVVNDGSSDRSSEVLHELNAKYDFTFIDLKVNRGKANALNTAVENASHDYVMVIDADTMVDDAAPYYMMENFKKFNNIGAVTGNPRIRNKSSLLAKIQTVEYASIIGCIKRAQVLTGFVNTISGVFTLFDKKALKDVGYFDTDMITEDIAVSWKFHFAGYKIQYEPRALCWMLVPETFRGLFTQRLRWAQGGQEVLIRDFKNMLKVKNPSLWILYLEQVFSVIWVYSIIATLLYALLSTNFLDYYFYAFNLNLVFLSAFVLTFVNVIQFTISVLIDSRYEKKNLLYIVFLSWYPVFYWLINAVVAVIALPRAIKRKKGEFATWKSPDRGDIQQSNQI</sequence>
<evidence type="ECO:0000313" key="15">
    <source>
        <dbReference type="Proteomes" id="UP000216682"/>
    </source>
</evidence>
<dbReference type="AlphaFoldDB" id="A0A265E665"/>
<feature type="domain" description="Glycosyltransferase 2-like" evidence="13">
    <location>
        <begin position="50"/>
        <end position="215"/>
    </location>
</feature>
<dbReference type="NCBIfam" id="TIGR03937">
    <property type="entry name" value="PgaC_IcaA"/>
    <property type="match status" value="1"/>
</dbReference>
<dbReference type="Gene3D" id="3.90.550.10">
    <property type="entry name" value="Spore Coat Polysaccharide Biosynthesis Protein SpsA, Chain A"/>
    <property type="match status" value="1"/>
</dbReference>
<evidence type="ECO:0000259" key="13">
    <source>
        <dbReference type="Pfam" id="PF00535"/>
    </source>
</evidence>
<evidence type="ECO:0000256" key="1">
    <source>
        <dbReference type="ARBA" id="ARBA00004651"/>
    </source>
</evidence>
<evidence type="ECO:0000256" key="8">
    <source>
        <dbReference type="ARBA" id="ARBA00022989"/>
    </source>
</evidence>
<comment type="subcellular location">
    <subcellularLocation>
        <location evidence="1 12">Cell membrane</location>
        <topology evidence="1 12">Multi-pass membrane protein</topology>
    </subcellularLocation>
</comment>
<accession>A0A265E665</accession>
<keyword evidence="4 12" id="KW-1003">Cell membrane</keyword>
<dbReference type="EMBL" id="NPEZ01000003">
    <property type="protein sequence ID" value="OZT77081.1"/>
    <property type="molecule type" value="Genomic_DNA"/>
</dbReference>
<feature type="transmembrane region" description="Helical" evidence="12">
    <location>
        <begin position="322"/>
        <end position="342"/>
    </location>
</feature>
<evidence type="ECO:0000256" key="4">
    <source>
        <dbReference type="ARBA" id="ARBA00022475"/>
    </source>
</evidence>
<keyword evidence="6 12" id="KW-0808">Transferase</keyword>
<reference evidence="14 15" key="1">
    <citation type="submission" date="2017-07" db="EMBL/GenBank/DDBJ databases">
        <title>Shotgun whole genome sequences of three halophilic bacterial isolates.</title>
        <authorList>
            <person name="Pozzo T."/>
            <person name="Higdon S.M."/>
            <person name="Quillaguaman J."/>
        </authorList>
    </citation>
    <scope>NUCLEOTIDE SEQUENCE [LARGE SCALE GENOMIC DNA]</scope>
    <source>
        <strain evidence="14 15">BU-1</strain>
    </source>
</reference>
<evidence type="ECO:0000256" key="10">
    <source>
        <dbReference type="ARBA" id="ARBA00024738"/>
    </source>
</evidence>
<comment type="caution">
    <text evidence="14">The sequence shown here is derived from an EMBL/GenBank/DDBJ whole genome shotgun (WGS) entry which is preliminary data.</text>
</comment>
<protein>
    <recommendedName>
        <fullName evidence="3 11">Poly-beta-1,6-N-acetyl-D-glucosamine synthase</fullName>
        <shortName evidence="12">Poly-beta-1,6-GlcNAc synthase</shortName>
        <ecNumber evidence="12">2.4.1.-</ecNumber>
    </recommendedName>
</protein>
<feature type="transmembrane region" description="Helical" evidence="12">
    <location>
        <begin position="290"/>
        <end position="315"/>
    </location>
</feature>
<dbReference type="PANTHER" id="PTHR43630">
    <property type="entry name" value="POLY-BETA-1,6-N-ACETYL-D-GLUCOSAMINE SYNTHASE"/>
    <property type="match status" value="1"/>
</dbReference>
<name>A0A265E665_9STAP</name>